<accession>A0ABQ3HY83</accession>
<dbReference type="InterPro" id="IPR011059">
    <property type="entry name" value="Metal-dep_hydrolase_composite"/>
</dbReference>
<dbReference type="Gene3D" id="3.20.20.140">
    <property type="entry name" value="Metal-dependent hydrolases"/>
    <property type="match status" value="1"/>
</dbReference>
<dbReference type="PIRSF" id="PIRSF038994">
    <property type="entry name" value="NagA"/>
    <property type="match status" value="1"/>
</dbReference>
<keyword evidence="8" id="KW-1185">Reference proteome</keyword>
<dbReference type="InterPro" id="IPR003764">
    <property type="entry name" value="GlcNAc_6-P_deAcase"/>
</dbReference>
<dbReference type="Proteomes" id="UP000620550">
    <property type="component" value="Unassembled WGS sequence"/>
</dbReference>
<dbReference type="InterPro" id="IPR032466">
    <property type="entry name" value="Metal_Hydrolase"/>
</dbReference>
<keyword evidence="2" id="KW-0479">Metal-binding</keyword>
<dbReference type="Gene3D" id="2.30.40.10">
    <property type="entry name" value="Urease, subunit C, domain 1"/>
    <property type="match status" value="1"/>
</dbReference>
<protein>
    <submittedName>
        <fullName evidence="7">N-acetylglucosamine-6-phosphate deacetylase</fullName>
    </submittedName>
</protein>
<evidence type="ECO:0000256" key="1">
    <source>
        <dbReference type="ARBA" id="ARBA00010716"/>
    </source>
</evidence>
<dbReference type="PANTHER" id="PTHR11113:SF14">
    <property type="entry name" value="N-ACETYLGLUCOSAMINE-6-PHOSPHATE DEACETYLASE"/>
    <property type="match status" value="1"/>
</dbReference>
<evidence type="ECO:0000256" key="4">
    <source>
        <dbReference type="ARBA" id="ARBA00023277"/>
    </source>
</evidence>
<dbReference type="InterPro" id="IPR006680">
    <property type="entry name" value="Amidohydro-rel"/>
</dbReference>
<feature type="domain" description="Amidohydrolase-related" evidence="6">
    <location>
        <begin position="56"/>
        <end position="365"/>
    </location>
</feature>
<dbReference type="PANTHER" id="PTHR11113">
    <property type="entry name" value="N-ACETYLGLUCOSAMINE-6-PHOSPHATE DEACETYLASE"/>
    <property type="match status" value="1"/>
</dbReference>
<evidence type="ECO:0000256" key="3">
    <source>
        <dbReference type="ARBA" id="ARBA00022801"/>
    </source>
</evidence>
<evidence type="ECO:0000256" key="5">
    <source>
        <dbReference type="PIRNR" id="PIRNR038994"/>
    </source>
</evidence>
<comment type="caution">
    <text evidence="7">The sequence shown here is derived from an EMBL/GenBank/DDBJ whole genome shotgun (WGS) entry which is preliminary data.</text>
</comment>
<keyword evidence="4 5" id="KW-0119">Carbohydrate metabolism</keyword>
<gene>
    <name evidence="7" type="primary">nagA</name>
    <name evidence="7" type="ORF">GCM10017764_32360</name>
</gene>
<keyword evidence="3 5" id="KW-0378">Hydrolase</keyword>
<organism evidence="7 8">
    <name type="scientific">Sphingobacterium griseoflavum</name>
    <dbReference type="NCBI Taxonomy" id="1474952"/>
    <lineage>
        <taxon>Bacteria</taxon>
        <taxon>Pseudomonadati</taxon>
        <taxon>Bacteroidota</taxon>
        <taxon>Sphingobacteriia</taxon>
        <taxon>Sphingobacteriales</taxon>
        <taxon>Sphingobacteriaceae</taxon>
        <taxon>Sphingobacterium</taxon>
    </lineage>
</organism>
<name>A0ABQ3HY83_9SPHI</name>
<sequence>MTKNQKIALVNGRIFNGDDVFLGHGLLMDAGRIQGIFPMRAIPQDYLQVDVERGHISAGLIDLQIYGTGNDLFSAELSMDSLDRIERNLIMQGCTSFMLTLATNSIAVLHKGIEIFKDWQPKAALGLHLEGPFLNKAKGGAHPAKYMLEPSLENMEELLRDAQGVVKMMTIAPELIDQAVVKELRRRGILLSAGHSAASFQEANEGFSSGIQAVTHLWNAMSPFHHRDTGLPGAVFQHDKVKASIIADGVHVDFQALKLSKKLLGDRLFLITDAVATCDKGPYQHVRKIDHYTLPDGTLSGSALTLLQAVGNCVVQADIALEEALRMATSYPAELLGRSDIGNLNTGSSANVLVFDAEFGVQQVYMGGVRYV</sequence>
<comment type="similarity">
    <text evidence="1 5">Belongs to the metallo-dependent hydrolases superfamily. NagA family.</text>
</comment>
<evidence type="ECO:0000313" key="7">
    <source>
        <dbReference type="EMBL" id="GHE46647.1"/>
    </source>
</evidence>
<reference evidence="8" key="1">
    <citation type="journal article" date="2019" name="Int. J. Syst. Evol. Microbiol.">
        <title>The Global Catalogue of Microorganisms (GCM) 10K type strain sequencing project: providing services to taxonomists for standard genome sequencing and annotation.</title>
        <authorList>
            <consortium name="The Broad Institute Genomics Platform"/>
            <consortium name="The Broad Institute Genome Sequencing Center for Infectious Disease"/>
            <person name="Wu L."/>
            <person name="Ma J."/>
        </authorList>
    </citation>
    <scope>NUCLEOTIDE SEQUENCE [LARGE SCALE GENOMIC DNA]</scope>
    <source>
        <strain evidence="8">CGMCC 1.12966</strain>
    </source>
</reference>
<dbReference type="RefSeq" id="WP_189627758.1">
    <property type="nucleotide sequence ID" value="NZ_BNAF01000014.1"/>
</dbReference>
<evidence type="ECO:0000256" key="2">
    <source>
        <dbReference type="ARBA" id="ARBA00022723"/>
    </source>
</evidence>
<evidence type="ECO:0000259" key="6">
    <source>
        <dbReference type="Pfam" id="PF01979"/>
    </source>
</evidence>
<dbReference type="SUPFAM" id="SSF51338">
    <property type="entry name" value="Composite domain of metallo-dependent hydrolases"/>
    <property type="match status" value="1"/>
</dbReference>
<dbReference type="SUPFAM" id="SSF51556">
    <property type="entry name" value="Metallo-dependent hydrolases"/>
    <property type="match status" value="1"/>
</dbReference>
<dbReference type="NCBIfam" id="TIGR00221">
    <property type="entry name" value="nagA"/>
    <property type="match status" value="1"/>
</dbReference>
<evidence type="ECO:0000313" key="8">
    <source>
        <dbReference type="Proteomes" id="UP000620550"/>
    </source>
</evidence>
<dbReference type="Pfam" id="PF01979">
    <property type="entry name" value="Amidohydro_1"/>
    <property type="match status" value="1"/>
</dbReference>
<dbReference type="EMBL" id="BNAF01000014">
    <property type="protein sequence ID" value="GHE46647.1"/>
    <property type="molecule type" value="Genomic_DNA"/>
</dbReference>
<dbReference type="Pfam" id="PF22643">
    <property type="entry name" value="NagA_N"/>
    <property type="match status" value="1"/>
</dbReference>
<proteinExistence type="inferred from homology"/>